<reference evidence="2 3" key="1">
    <citation type="submission" date="2021-06" db="EMBL/GenBank/DDBJ databases">
        <authorList>
            <person name="Kallberg Y."/>
            <person name="Tangrot J."/>
            <person name="Rosling A."/>
        </authorList>
    </citation>
    <scope>NUCLEOTIDE SEQUENCE [LARGE SCALE GENOMIC DNA]</scope>
    <source>
        <strain evidence="2 3">120-4 pot B 10/14</strain>
    </source>
</reference>
<keyword evidence="3" id="KW-1185">Reference proteome</keyword>
<evidence type="ECO:0000313" key="3">
    <source>
        <dbReference type="Proteomes" id="UP000789901"/>
    </source>
</evidence>
<proteinExistence type="predicted"/>
<dbReference type="Proteomes" id="UP000789901">
    <property type="component" value="Unassembled WGS sequence"/>
</dbReference>
<accession>A0ABN7WRZ9</accession>
<gene>
    <name evidence="2" type="ORF">GMARGA_LOCUS33694</name>
</gene>
<name>A0ABN7WRZ9_GIGMA</name>
<evidence type="ECO:0000256" key="1">
    <source>
        <dbReference type="SAM" id="MobiDB-lite"/>
    </source>
</evidence>
<feature type="non-terminal residue" evidence="2">
    <location>
        <position position="1"/>
    </location>
</feature>
<evidence type="ECO:0000313" key="2">
    <source>
        <dbReference type="EMBL" id="CAG8837859.1"/>
    </source>
</evidence>
<dbReference type="EMBL" id="CAJVQB010056800">
    <property type="protein sequence ID" value="CAG8837859.1"/>
    <property type="molecule type" value="Genomic_DNA"/>
</dbReference>
<feature type="compositionally biased region" description="Polar residues" evidence="1">
    <location>
        <begin position="22"/>
        <end position="33"/>
    </location>
</feature>
<sequence>NDDSNNLYKVILIECNNEESLKYSNNKKTGSETNNEEIKSENE</sequence>
<protein>
    <submittedName>
        <fullName evidence="2">12230_t:CDS:1</fullName>
    </submittedName>
</protein>
<organism evidence="2 3">
    <name type="scientific">Gigaspora margarita</name>
    <dbReference type="NCBI Taxonomy" id="4874"/>
    <lineage>
        <taxon>Eukaryota</taxon>
        <taxon>Fungi</taxon>
        <taxon>Fungi incertae sedis</taxon>
        <taxon>Mucoromycota</taxon>
        <taxon>Glomeromycotina</taxon>
        <taxon>Glomeromycetes</taxon>
        <taxon>Diversisporales</taxon>
        <taxon>Gigasporaceae</taxon>
        <taxon>Gigaspora</taxon>
    </lineage>
</organism>
<comment type="caution">
    <text evidence="2">The sequence shown here is derived from an EMBL/GenBank/DDBJ whole genome shotgun (WGS) entry which is preliminary data.</text>
</comment>
<feature type="region of interest" description="Disordered" evidence="1">
    <location>
        <begin position="20"/>
        <end position="43"/>
    </location>
</feature>